<sequence length="129" mass="14650">MELGPPELKGKKYPSKEHALKVASHFKTKIASAEKDSAFFIAGSKLELYPYCDQVSPLRQNRYFHYLSGVNQISGCYILYNLESNKLTLFLPNIDEDDIIWSGLPLSPEQALAKYDVDEVLYEADTKLD</sequence>
<organism evidence="1 2">
    <name type="scientific">Candida boidinii</name>
    <name type="common">Yeast</name>
    <dbReference type="NCBI Taxonomy" id="5477"/>
    <lineage>
        <taxon>Eukaryota</taxon>
        <taxon>Fungi</taxon>
        <taxon>Dikarya</taxon>
        <taxon>Ascomycota</taxon>
        <taxon>Saccharomycotina</taxon>
        <taxon>Pichiomycetes</taxon>
        <taxon>Pichiales</taxon>
        <taxon>Pichiaceae</taxon>
        <taxon>Ogataea</taxon>
        <taxon>Ogataea/Candida clade</taxon>
    </lineage>
</organism>
<dbReference type="EMBL" id="BSXV01002338">
    <property type="protein sequence ID" value="GME95517.1"/>
    <property type="molecule type" value="Genomic_DNA"/>
</dbReference>
<name>A0ACB5TV27_CANBO</name>
<dbReference type="Proteomes" id="UP001165101">
    <property type="component" value="Unassembled WGS sequence"/>
</dbReference>
<evidence type="ECO:0000313" key="1">
    <source>
        <dbReference type="EMBL" id="GME95517.1"/>
    </source>
</evidence>
<proteinExistence type="predicted"/>
<gene>
    <name evidence="1" type="ORF">Cboi01_000394200</name>
</gene>
<comment type="caution">
    <text evidence="1">The sequence shown here is derived from an EMBL/GenBank/DDBJ whole genome shotgun (WGS) entry which is preliminary data.</text>
</comment>
<reference evidence="1" key="1">
    <citation type="submission" date="2023-04" db="EMBL/GenBank/DDBJ databases">
        <title>Candida boidinii NBRC 1967.</title>
        <authorList>
            <person name="Ichikawa N."/>
            <person name="Sato H."/>
            <person name="Tonouchi N."/>
        </authorList>
    </citation>
    <scope>NUCLEOTIDE SEQUENCE</scope>
    <source>
        <strain evidence="1">NBRC 1967</strain>
    </source>
</reference>
<protein>
    <submittedName>
        <fullName evidence="1">Unnamed protein product</fullName>
    </submittedName>
</protein>
<keyword evidence="2" id="KW-1185">Reference proteome</keyword>
<accession>A0ACB5TV27</accession>
<evidence type="ECO:0000313" key="2">
    <source>
        <dbReference type="Proteomes" id="UP001165101"/>
    </source>
</evidence>